<evidence type="ECO:0000256" key="5">
    <source>
        <dbReference type="ARBA" id="ARBA00022856"/>
    </source>
</evidence>
<feature type="non-terminal residue" evidence="10">
    <location>
        <position position="511"/>
    </location>
</feature>
<dbReference type="PANTHER" id="PTHR22601">
    <property type="entry name" value="ISP4 LIKE PROTEIN"/>
    <property type="match status" value="1"/>
</dbReference>
<feature type="transmembrane region" description="Helical" evidence="9">
    <location>
        <begin position="225"/>
        <end position="250"/>
    </location>
</feature>
<evidence type="ECO:0000256" key="7">
    <source>
        <dbReference type="ARBA" id="ARBA00022989"/>
    </source>
</evidence>
<comment type="similarity">
    <text evidence="2">Belongs to the oligopeptide OPT transporter family.</text>
</comment>
<keyword evidence="5" id="KW-0571">Peptide transport</keyword>
<dbReference type="EMBL" id="JAAAID010003846">
    <property type="protein sequence ID" value="KAF9995526.1"/>
    <property type="molecule type" value="Genomic_DNA"/>
</dbReference>
<dbReference type="GO" id="GO:0016020">
    <property type="term" value="C:membrane"/>
    <property type="evidence" value="ECO:0007669"/>
    <property type="project" value="UniProtKB-SubCell"/>
</dbReference>
<name>A0A9P6MET5_9FUNG</name>
<feature type="transmembrane region" description="Helical" evidence="9">
    <location>
        <begin position="477"/>
        <end position="495"/>
    </location>
</feature>
<evidence type="ECO:0000256" key="9">
    <source>
        <dbReference type="SAM" id="Phobius"/>
    </source>
</evidence>
<feature type="transmembrane region" description="Helical" evidence="9">
    <location>
        <begin position="55"/>
        <end position="75"/>
    </location>
</feature>
<keyword evidence="6" id="KW-0653">Protein transport</keyword>
<accession>A0A9P6MET5</accession>
<evidence type="ECO:0000313" key="11">
    <source>
        <dbReference type="Proteomes" id="UP000703661"/>
    </source>
</evidence>
<reference evidence="10" key="1">
    <citation type="journal article" date="2020" name="Fungal Divers.">
        <title>Resolving the Mortierellaceae phylogeny through synthesis of multi-gene phylogenetics and phylogenomics.</title>
        <authorList>
            <person name="Vandepol N."/>
            <person name="Liber J."/>
            <person name="Desiro A."/>
            <person name="Na H."/>
            <person name="Kennedy M."/>
            <person name="Barry K."/>
            <person name="Grigoriev I.V."/>
            <person name="Miller A.N."/>
            <person name="O'Donnell K."/>
            <person name="Stajich J.E."/>
            <person name="Bonito G."/>
        </authorList>
    </citation>
    <scope>NUCLEOTIDE SEQUENCE</scope>
    <source>
        <strain evidence="10">NRRL 2769</strain>
    </source>
</reference>
<feature type="transmembrane region" description="Helical" evidence="9">
    <location>
        <begin position="450"/>
        <end position="471"/>
    </location>
</feature>
<evidence type="ECO:0000256" key="3">
    <source>
        <dbReference type="ARBA" id="ARBA00022448"/>
    </source>
</evidence>
<dbReference type="InterPro" id="IPR004648">
    <property type="entry name" value="Oligpept_transpt"/>
</dbReference>
<keyword evidence="8 9" id="KW-0472">Membrane</keyword>
<keyword evidence="4 9" id="KW-0812">Transmembrane</keyword>
<feature type="transmembrane region" description="Helical" evidence="9">
    <location>
        <begin position="370"/>
        <end position="391"/>
    </location>
</feature>
<evidence type="ECO:0000256" key="1">
    <source>
        <dbReference type="ARBA" id="ARBA00004141"/>
    </source>
</evidence>
<dbReference type="Proteomes" id="UP000703661">
    <property type="component" value="Unassembled WGS sequence"/>
</dbReference>
<sequence>EYIQEKTLNDLNEKGLKSDADISLEEEEENSPIEAVRAAVPIKDDPTLQTVTFRFWLLSFFFTALGATVTEYYFFRSAAGTYSIFFVNLVTYPMGRAMARWLPTTKVTIFGKDFSLNPGPFNIKEHALIGIAVSTGASSAYAIDILAATDIFLKFRINALGSLLMIITTQCVGYGMAGLLRKYLVYPAEMVWWSNLVQVVFYNTMHNTDEYKSTRLVRGWSSMKFFWVVAGITFIYQLIPNWLAPLFIYFDWVCWFNPFDMNFWAIFGSHTGGGLLSFSFDWGSIGGTTLYYPLYSQLCYYGGAIFSYWIILPIIWINNIMNAKANGRPLTSRLFYDNGTVFDINKVLNSDYTVNEELYNAGPKANMAPMYALGFMYNFVSLAACCSYVYFFHRHTLWAAWKGAVSSKEEDIHTKMMRVYPEVPQSWYLGFYIVMGGLSIYVCEAYGTQLPWWGLLLALFIGIILALPIGVMQAVTGFAPGLNVITELIIGYILPGKPIANMTFKCYGYMA</sequence>
<dbReference type="AlphaFoldDB" id="A0A9P6MET5"/>
<keyword evidence="11" id="KW-1185">Reference proteome</keyword>
<feature type="transmembrane region" description="Helical" evidence="9">
    <location>
        <begin position="426"/>
        <end position="443"/>
    </location>
</feature>
<dbReference type="Pfam" id="PF03169">
    <property type="entry name" value="OPT"/>
    <property type="match status" value="1"/>
</dbReference>
<evidence type="ECO:0000313" key="10">
    <source>
        <dbReference type="EMBL" id="KAF9995526.1"/>
    </source>
</evidence>
<dbReference type="GO" id="GO:0035673">
    <property type="term" value="F:oligopeptide transmembrane transporter activity"/>
    <property type="evidence" value="ECO:0007669"/>
    <property type="project" value="InterPro"/>
</dbReference>
<comment type="subcellular location">
    <subcellularLocation>
        <location evidence="1">Membrane</location>
        <topology evidence="1">Multi-pass membrane protein</topology>
    </subcellularLocation>
</comment>
<evidence type="ECO:0000256" key="6">
    <source>
        <dbReference type="ARBA" id="ARBA00022927"/>
    </source>
</evidence>
<dbReference type="InterPro" id="IPR004813">
    <property type="entry name" value="OPT"/>
</dbReference>
<evidence type="ECO:0000256" key="2">
    <source>
        <dbReference type="ARBA" id="ARBA00008807"/>
    </source>
</evidence>
<feature type="transmembrane region" description="Helical" evidence="9">
    <location>
        <begin position="159"/>
        <end position="177"/>
    </location>
</feature>
<proteinExistence type="inferred from homology"/>
<feature type="non-terminal residue" evidence="10">
    <location>
        <position position="1"/>
    </location>
</feature>
<dbReference type="GO" id="GO:0015031">
    <property type="term" value="P:protein transport"/>
    <property type="evidence" value="ECO:0007669"/>
    <property type="project" value="UniProtKB-KW"/>
</dbReference>
<dbReference type="NCBIfam" id="TIGR00728">
    <property type="entry name" value="OPT_sfam"/>
    <property type="match status" value="1"/>
</dbReference>
<keyword evidence="3" id="KW-0813">Transport</keyword>
<protein>
    <submittedName>
        <fullName evidence="10">Uncharacterized protein</fullName>
    </submittedName>
</protein>
<feature type="transmembrane region" description="Helical" evidence="9">
    <location>
        <begin position="300"/>
        <end position="318"/>
    </location>
</feature>
<evidence type="ECO:0000256" key="4">
    <source>
        <dbReference type="ARBA" id="ARBA00022692"/>
    </source>
</evidence>
<organism evidence="10 11">
    <name type="scientific">Entomortierella chlamydospora</name>
    <dbReference type="NCBI Taxonomy" id="101097"/>
    <lineage>
        <taxon>Eukaryota</taxon>
        <taxon>Fungi</taxon>
        <taxon>Fungi incertae sedis</taxon>
        <taxon>Mucoromycota</taxon>
        <taxon>Mortierellomycotina</taxon>
        <taxon>Mortierellomycetes</taxon>
        <taxon>Mortierellales</taxon>
        <taxon>Mortierellaceae</taxon>
        <taxon>Entomortierella</taxon>
    </lineage>
</organism>
<gene>
    <name evidence="10" type="ORF">BGZ80_007482</name>
</gene>
<keyword evidence="7 9" id="KW-1133">Transmembrane helix</keyword>
<feature type="transmembrane region" description="Helical" evidence="9">
    <location>
        <begin position="82"/>
        <end position="102"/>
    </location>
</feature>
<feature type="transmembrane region" description="Helical" evidence="9">
    <location>
        <begin position="183"/>
        <end position="204"/>
    </location>
</feature>
<feature type="transmembrane region" description="Helical" evidence="9">
    <location>
        <begin position="127"/>
        <end position="147"/>
    </location>
</feature>
<comment type="caution">
    <text evidence="10">The sequence shown here is derived from an EMBL/GenBank/DDBJ whole genome shotgun (WGS) entry which is preliminary data.</text>
</comment>
<evidence type="ECO:0000256" key="8">
    <source>
        <dbReference type="ARBA" id="ARBA00023136"/>
    </source>
</evidence>